<dbReference type="Proteomes" id="UP001139103">
    <property type="component" value="Unassembled WGS sequence"/>
</dbReference>
<comment type="caution">
    <text evidence="2">The sequence shown here is derived from an EMBL/GenBank/DDBJ whole genome shotgun (WGS) entry which is preliminary data.</text>
</comment>
<keyword evidence="3" id="KW-1185">Reference proteome</keyword>
<sequence>MTGPIRLLLVCTLFGLGAWGCAKSASDLPNLSEMSGAVTLDGKPVTNAAVSFESANGQVAFGNTDSEGRYELIFRDGAKGAEVGPNTVRIETVLEGPPAPNYRDPIPAKYNKASTLTVEVTPDAHTHDFALESK</sequence>
<dbReference type="RefSeq" id="WP_230217700.1">
    <property type="nucleotide sequence ID" value="NZ_JAJKFT010000004.1"/>
</dbReference>
<feature type="chain" id="PRO_5040963652" evidence="1">
    <location>
        <begin position="25"/>
        <end position="134"/>
    </location>
</feature>
<dbReference type="AlphaFoldDB" id="A0A9X1SG94"/>
<evidence type="ECO:0000256" key="1">
    <source>
        <dbReference type="SAM" id="SignalP"/>
    </source>
</evidence>
<keyword evidence="2" id="KW-0121">Carboxypeptidase</keyword>
<feature type="signal peptide" evidence="1">
    <location>
        <begin position="1"/>
        <end position="24"/>
    </location>
</feature>
<evidence type="ECO:0000313" key="3">
    <source>
        <dbReference type="Proteomes" id="UP001139103"/>
    </source>
</evidence>
<organism evidence="2 3">
    <name type="scientific">Blastopirellula sediminis</name>
    <dbReference type="NCBI Taxonomy" id="2894196"/>
    <lineage>
        <taxon>Bacteria</taxon>
        <taxon>Pseudomonadati</taxon>
        <taxon>Planctomycetota</taxon>
        <taxon>Planctomycetia</taxon>
        <taxon>Pirellulales</taxon>
        <taxon>Pirellulaceae</taxon>
        <taxon>Blastopirellula</taxon>
    </lineage>
</organism>
<accession>A0A9X1SG94</accession>
<name>A0A9X1SG94_9BACT</name>
<reference evidence="2" key="1">
    <citation type="submission" date="2021-11" db="EMBL/GenBank/DDBJ databases">
        <title>Genome sequence.</title>
        <authorList>
            <person name="Sun Q."/>
        </authorList>
    </citation>
    <scope>NUCLEOTIDE SEQUENCE</scope>
    <source>
        <strain evidence="2">JC732</strain>
    </source>
</reference>
<proteinExistence type="predicted"/>
<keyword evidence="2" id="KW-0645">Protease</keyword>
<dbReference type="EMBL" id="JAJKFT010000004">
    <property type="protein sequence ID" value="MCC9628436.1"/>
    <property type="molecule type" value="Genomic_DNA"/>
</dbReference>
<protein>
    <submittedName>
        <fullName evidence="2">Carboxypeptidase regulatory-like domain-containing protein</fullName>
    </submittedName>
</protein>
<dbReference type="GO" id="GO:0004180">
    <property type="term" value="F:carboxypeptidase activity"/>
    <property type="evidence" value="ECO:0007669"/>
    <property type="project" value="UniProtKB-KW"/>
</dbReference>
<keyword evidence="1" id="KW-0732">Signal</keyword>
<evidence type="ECO:0000313" key="2">
    <source>
        <dbReference type="EMBL" id="MCC9628436.1"/>
    </source>
</evidence>
<keyword evidence="2" id="KW-0378">Hydrolase</keyword>
<gene>
    <name evidence="2" type="ORF">LOC68_08515</name>
</gene>